<dbReference type="BioCyc" id="RSPH349102:G1G8M-4165-MONOMER"/>
<keyword evidence="4" id="KW-0274">FAD</keyword>
<geneLocation type="plasmid" evidence="8">
    <name>pRSPA02</name>
</geneLocation>
<name>A4WZS5_CERS5</name>
<dbReference type="InterPro" id="IPR051473">
    <property type="entry name" value="P2Ox-like"/>
</dbReference>
<dbReference type="EMBL" id="CP000663">
    <property type="protein sequence ID" value="ABP72889.1"/>
    <property type="molecule type" value="Genomic_DNA"/>
</dbReference>
<evidence type="ECO:0000256" key="2">
    <source>
        <dbReference type="ARBA" id="ARBA00010790"/>
    </source>
</evidence>
<keyword evidence="3" id="KW-0285">Flavoprotein</keyword>
<dbReference type="KEGG" id="rsq:Rsph17025_4037"/>
<dbReference type="HOGENOM" id="CLU_008878_4_1_5"/>
<evidence type="ECO:0000259" key="6">
    <source>
        <dbReference type="Pfam" id="PF00732"/>
    </source>
</evidence>
<proteinExistence type="inferred from homology"/>
<dbReference type="Pfam" id="PF05199">
    <property type="entry name" value="GMC_oxred_C"/>
    <property type="match status" value="1"/>
</dbReference>
<dbReference type="Pfam" id="PF00732">
    <property type="entry name" value="GMC_oxred_N"/>
    <property type="match status" value="1"/>
</dbReference>
<dbReference type="SUPFAM" id="SSF54373">
    <property type="entry name" value="FAD-linked reductases, C-terminal domain"/>
    <property type="match status" value="1"/>
</dbReference>
<keyword evidence="5" id="KW-0560">Oxidoreductase</keyword>
<dbReference type="InterPro" id="IPR036188">
    <property type="entry name" value="FAD/NAD-bd_sf"/>
</dbReference>
<feature type="domain" description="Glucose-methanol-choline oxidoreductase C-terminal" evidence="7">
    <location>
        <begin position="416"/>
        <end position="536"/>
    </location>
</feature>
<protein>
    <recommendedName>
        <fullName evidence="9">GMC family oxidoreductase</fullName>
    </recommendedName>
</protein>
<dbReference type="GO" id="GO:0016614">
    <property type="term" value="F:oxidoreductase activity, acting on CH-OH group of donors"/>
    <property type="evidence" value="ECO:0007669"/>
    <property type="project" value="InterPro"/>
</dbReference>
<dbReference type="SUPFAM" id="SSF51905">
    <property type="entry name" value="FAD/NAD(P)-binding domain"/>
    <property type="match status" value="1"/>
</dbReference>
<dbReference type="InterPro" id="IPR007867">
    <property type="entry name" value="GMC_OxRtase_C"/>
</dbReference>
<accession>A4WZS5</accession>
<comment type="similarity">
    <text evidence="2">Belongs to the GMC oxidoreductase family.</text>
</comment>
<dbReference type="GO" id="GO:0050660">
    <property type="term" value="F:flavin adenine dinucleotide binding"/>
    <property type="evidence" value="ECO:0007669"/>
    <property type="project" value="InterPro"/>
</dbReference>
<evidence type="ECO:0000313" key="8">
    <source>
        <dbReference type="EMBL" id="ABP72889.1"/>
    </source>
</evidence>
<feature type="domain" description="Glucose-methanol-choline oxidoreductase N-terminal" evidence="6">
    <location>
        <begin position="183"/>
        <end position="322"/>
    </location>
</feature>
<evidence type="ECO:0000259" key="7">
    <source>
        <dbReference type="Pfam" id="PF05199"/>
    </source>
</evidence>
<evidence type="ECO:0000256" key="3">
    <source>
        <dbReference type="ARBA" id="ARBA00022630"/>
    </source>
</evidence>
<dbReference type="InterPro" id="IPR000172">
    <property type="entry name" value="GMC_OxRdtase_N"/>
</dbReference>
<dbReference type="PANTHER" id="PTHR42784">
    <property type="entry name" value="PYRANOSE 2-OXIDASE"/>
    <property type="match status" value="1"/>
</dbReference>
<evidence type="ECO:0000256" key="4">
    <source>
        <dbReference type="ARBA" id="ARBA00022827"/>
    </source>
</evidence>
<gene>
    <name evidence="8" type="ordered locus">Rsph17025_4037</name>
</gene>
<reference evidence="8" key="1">
    <citation type="submission" date="2007-04" db="EMBL/GenBank/DDBJ databases">
        <title>Complete sequence of plasmid pRSPA02 of Rhodobacter sphaeroides ATCC 17025.</title>
        <authorList>
            <consortium name="US DOE Joint Genome Institute"/>
            <person name="Copeland A."/>
            <person name="Lucas S."/>
            <person name="Lapidus A."/>
            <person name="Barry K."/>
            <person name="Detter J.C."/>
            <person name="Glavina del Rio T."/>
            <person name="Hammon N."/>
            <person name="Israni S."/>
            <person name="Dalin E."/>
            <person name="Tice H."/>
            <person name="Pitluck S."/>
            <person name="Chertkov O."/>
            <person name="Brettin T."/>
            <person name="Bruce D."/>
            <person name="Han C."/>
            <person name="Schmutz J."/>
            <person name="Larimer F."/>
            <person name="Land M."/>
            <person name="Hauser L."/>
            <person name="Kyrpides N."/>
            <person name="Kim E."/>
            <person name="Richardson P."/>
            <person name="Mackenzie C."/>
            <person name="Choudhary M."/>
            <person name="Donohue T.J."/>
            <person name="Kaplan S."/>
        </authorList>
    </citation>
    <scope>NUCLEOTIDE SEQUENCE [LARGE SCALE GENOMIC DNA]</scope>
    <source>
        <strain evidence="8">ATCC 17025</strain>
        <plasmid evidence="8">pRSPA02</plasmid>
    </source>
</reference>
<keyword evidence="8" id="KW-0614">Plasmid</keyword>
<organism evidence="8">
    <name type="scientific">Cereibacter sphaeroides (strain ATCC 17025 / ATH 2.4.3)</name>
    <name type="common">Rhodobacter sphaeroides</name>
    <dbReference type="NCBI Taxonomy" id="349102"/>
    <lineage>
        <taxon>Bacteria</taxon>
        <taxon>Pseudomonadati</taxon>
        <taxon>Pseudomonadota</taxon>
        <taxon>Alphaproteobacteria</taxon>
        <taxon>Rhodobacterales</taxon>
        <taxon>Paracoccaceae</taxon>
        <taxon>Cereibacter</taxon>
    </lineage>
</organism>
<dbReference type="PANTHER" id="PTHR42784:SF1">
    <property type="entry name" value="PYRANOSE 2-OXIDASE"/>
    <property type="match status" value="1"/>
</dbReference>
<evidence type="ECO:0000256" key="1">
    <source>
        <dbReference type="ARBA" id="ARBA00001974"/>
    </source>
</evidence>
<dbReference type="Gene3D" id="3.50.50.60">
    <property type="entry name" value="FAD/NAD(P)-binding domain"/>
    <property type="match status" value="2"/>
</dbReference>
<dbReference type="AlphaFoldDB" id="A4WZS5"/>
<sequence>MTEPHVLILGSGPGGAALAWRLASAGLAVRVLEAGPAFDPATDYAQDRADWETPFPERPGSRGACETGPLQELGFEIDDIRSWNALTGPYVPGTRRADFGYHHVRGVGGSSLHFTGEAHRLHPRAFTMKSTFGVAADWPVTYAELEPYWLEAERQSGVAGPAEDAQRPRSAPYPLPAHPFSHASDRLARAARSLGLSVQANALAVPSRPYDDRPDCNYCGGCLRGCQRGDKGSVDQTYLRKAVETGRCEVLPGIEAMRLETAGGRVSGVLCATSAGPRLFRAPVVILACGAVQTPRLLLNSASEESPDGLCNESGEVGHNFMETLIFTASALHSEPLGSHRGLPVDWICWDFNAPDAIPGVTGGCRFGCSMAESDLVGPVAYATRVVGGWGRAHKRALRASFGRALSVTGIGECLPHPESRIRLSTRRDAHGMPIPRIESRLGPDAFARLRFMARTCRAILAAAGCAAPFEEFSSADAFSSTHVFGTCRMGHDPMRNVVDGWGRSHRWPNLFVADASLFPSSGGGESPGLTIQALALRTADHLLSEARP</sequence>
<evidence type="ECO:0008006" key="9">
    <source>
        <dbReference type="Google" id="ProtNLM"/>
    </source>
</evidence>
<comment type="cofactor">
    <cofactor evidence="1">
        <name>FAD</name>
        <dbReference type="ChEBI" id="CHEBI:57692"/>
    </cofactor>
</comment>
<evidence type="ECO:0000256" key="5">
    <source>
        <dbReference type="ARBA" id="ARBA00023002"/>
    </source>
</evidence>